<dbReference type="PANTHER" id="PTHR13931">
    <property type="entry name" value="UBIQUITINATION FACTOR E4"/>
    <property type="match status" value="1"/>
</dbReference>
<evidence type="ECO:0000313" key="8">
    <source>
        <dbReference type="Proteomes" id="UP000050741"/>
    </source>
</evidence>
<feature type="domain" description="Ubiquitin conjugation factor E4 core" evidence="7">
    <location>
        <begin position="221"/>
        <end position="433"/>
    </location>
</feature>
<keyword evidence="4" id="KW-0833">Ubl conjugation pathway</keyword>
<evidence type="ECO:0000256" key="6">
    <source>
        <dbReference type="SAM" id="Coils"/>
    </source>
</evidence>
<evidence type="ECO:0000256" key="3">
    <source>
        <dbReference type="ARBA" id="ARBA00022679"/>
    </source>
</evidence>
<dbReference type="GO" id="GO:0005737">
    <property type="term" value="C:cytoplasm"/>
    <property type="evidence" value="ECO:0007669"/>
    <property type="project" value="TreeGrafter"/>
</dbReference>
<organism evidence="8 9">
    <name type="scientific">Globodera pallida</name>
    <name type="common">Potato cyst nematode worm</name>
    <name type="synonym">Heterodera pallida</name>
    <dbReference type="NCBI Taxonomy" id="36090"/>
    <lineage>
        <taxon>Eukaryota</taxon>
        <taxon>Metazoa</taxon>
        <taxon>Ecdysozoa</taxon>
        <taxon>Nematoda</taxon>
        <taxon>Chromadorea</taxon>
        <taxon>Rhabditida</taxon>
        <taxon>Tylenchina</taxon>
        <taxon>Tylenchomorpha</taxon>
        <taxon>Tylenchoidea</taxon>
        <taxon>Heteroderidae</taxon>
        <taxon>Heteroderinae</taxon>
        <taxon>Globodera</taxon>
    </lineage>
</organism>
<accession>A0A183BTL4</accession>
<dbReference type="Proteomes" id="UP000050741">
    <property type="component" value="Unassembled WGS sequence"/>
</dbReference>
<keyword evidence="3" id="KW-0808">Transferase</keyword>
<comment type="subcellular location">
    <subcellularLocation>
        <location evidence="1">Nucleus</location>
    </subcellularLocation>
</comment>
<evidence type="ECO:0000259" key="7">
    <source>
        <dbReference type="Pfam" id="PF10408"/>
    </source>
</evidence>
<keyword evidence="8" id="KW-1185">Reference proteome</keyword>
<evidence type="ECO:0000256" key="4">
    <source>
        <dbReference type="ARBA" id="ARBA00022786"/>
    </source>
</evidence>
<reference evidence="8" key="1">
    <citation type="submission" date="2014-05" db="EMBL/GenBank/DDBJ databases">
        <title>The genome and life-stage specific transcriptomes of Globodera pallida elucidate key aspects of plant parasitism by a cyst nematode.</title>
        <authorList>
            <person name="Cotton J.A."/>
            <person name="Lilley C.J."/>
            <person name="Jones L.M."/>
            <person name="Kikuchi T."/>
            <person name="Reid A.J."/>
            <person name="Thorpe P."/>
            <person name="Tsai I.J."/>
            <person name="Beasley H."/>
            <person name="Blok V."/>
            <person name="Cock P.J.A."/>
            <person name="Van den Akker S.E."/>
            <person name="Holroyd N."/>
            <person name="Hunt M."/>
            <person name="Mantelin S."/>
            <person name="Naghra H."/>
            <person name="Pain A."/>
            <person name="Palomares-Rius J.E."/>
            <person name="Zarowiecki M."/>
            <person name="Berriman M."/>
            <person name="Jones J.T."/>
            <person name="Urwin P.E."/>
        </authorList>
    </citation>
    <scope>NUCLEOTIDE SEQUENCE [LARGE SCALE GENOMIC DNA]</scope>
    <source>
        <strain evidence="8">Lindley</strain>
    </source>
</reference>
<keyword evidence="5" id="KW-0539">Nucleus</keyword>
<dbReference type="GO" id="GO:0036503">
    <property type="term" value="P:ERAD pathway"/>
    <property type="evidence" value="ECO:0007669"/>
    <property type="project" value="InterPro"/>
</dbReference>
<dbReference type="GO" id="GO:0005634">
    <property type="term" value="C:nucleus"/>
    <property type="evidence" value="ECO:0007669"/>
    <property type="project" value="UniProtKB-SubCell"/>
</dbReference>
<name>A0A183BTL4_GLOPA</name>
<dbReference type="GO" id="GO:0000209">
    <property type="term" value="P:protein polyubiquitination"/>
    <property type="evidence" value="ECO:0007669"/>
    <property type="project" value="TreeGrafter"/>
</dbReference>
<evidence type="ECO:0000256" key="2">
    <source>
        <dbReference type="ARBA" id="ARBA00004906"/>
    </source>
</evidence>
<dbReference type="GO" id="GO:0000151">
    <property type="term" value="C:ubiquitin ligase complex"/>
    <property type="evidence" value="ECO:0007669"/>
    <property type="project" value="InterPro"/>
</dbReference>
<dbReference type="GO" id="GO:0006511">
    <property type="term" value="P:ubiquitin-dependent protein catabolic process"/>
    <property type="evidence" value="ECO:0007669"/>
    <property type="project" value="InterPro"/>
</dbReference>
<evidence type="ECO:0000313" key="9">
    <source>
        <dbReference type="WBParaSite" id="GPLIN_000395000"/>
    </source>
</evidence>
<dbReference type="GO" id="GO:0034450">
    <property type="term" value="F:ubiquitin-ubiquitin ligase activity"/>
    <property type="evidence" value="ECO:0007669"/>
    <property type="project" value="InterPro"/>
</dbReference>
<evidence type="ECO:0000256" key="1">
    <source>
        <dbReference type="ARBA" id="ARBA00004123"/>
    </source>
</evidence>
<dbReference type="Pfam" id="PF10408">
    <property type="entry name" value="Ufd2P_core"/>
    <property type="match status" value="2"/>
</dbReference>
<dbReference type="PANTHER" id="PTHR13931:SF2">
    <property type="entry name" value="UBIQUITIN CONJUGATION FACTOR E4 B"/>
    <property type="match status" value="1"/>
</dbReference>
<protein>
    <submittedName>
        <fullName evidence="9">Ubiquitin conjugation factor E4 B</fullName>
    </submittedName>
</protein>
<reference evidence="9" key="2">
    <citation type="submission" date="2016-06" db="UniProtKB">
        <authorList>
            <consortium name="WormBaseParasite"/>
        </authorList>
    </citation>
    <scope>IDENTIFICATION</scope>
</reference>
<comment type="pathway">
    <text evidence="2">Protein modification; protein ubiquitination.</text>
</comment>
<keyword evidence="6" id="KW-0175">Coiled coil</keyword>
<dbReference type="UniPathway" id="UPA00143"/>
<proteinExistence type="predicted"/>
<dbReference type="WBParaSite" id="GPLIN_000395000">
    <property type="protein sequence ID" value="GPLIN_000395000"/>
    <property type="gene ID" value="GPLIN_000395000"/>
</dbReference>
<feature type="domain" description="Ubiquitin conjugation factor E4 core" evidence="7">
    <location>
        <begin position="450"/>
        <end position="633"/>
    </location>
</feature>
<dbReference type="AlphaFoldDB" id="A0A183BTL4"/>
<dbReference type="InterPro" id="IPR045132">
    <property type="entry name" value="UBE4"/>
</dbReference>
<dbReference type="InterPro" id="IPR019474">
    <property type="entry name" value="Ub_conjug_fac_E4_core"/>
</dbReference>
<evidence type="ECO:0000256" key="5">
    <source>
        <dbReference type="ARBA" id="ARBA00023242"/>
    </source>
</evidence>
<feature type="coiled-coil region" evidence="6">
    <location>
        <begin position="393"/>
        <end position="420"/>
    </location>
</feature>
<sequence>MPAEAANSNPNASSVTTSAANNAISTHIVSEKNKDEAMEVDEQLGTDDVDILQSNLEYAFGVSIDDNSGIAQQFTSSPESLLQLQGLVRAALSSMSGKDAIFSSQNRKTLLNALGLLSERCSYENVSAVFLERLLSEEIDTFFVHQLILCCRDSSSVDSAALVEVFNPILTLMRALILNATAEQKYNEIVEKIFMTLKQLLEVKLGDNTRPIAELDLCFENASDAFSNAKLSETEKEQLMTTHRVWLGNLRINLHVVVHALVVNGSTRLQTLDYIGHLLATNRKLSQLQADFSQLANCTSVLNLFCVLLSLSEKIVTEKVQGDYLLHPKCRIDSTDEARINMDMTTLESHRQTLDLTYTPNFNTECFFLTVEFMRISLIAMMNAHSRLRRFYIGDVRRRVQEMEERLKSLGASANAAQKSRIQSALNKANEMVKCRLLPIGQQNFEPSFDRFYSFPESYLEVAVEFLNFLLSNSKMARIFLKNLSDFPKQLLHLLLNLENIKNPFIASKVADLLFMLCPMVNQEASGFYRQIVTDPLAVEGLFPALVKFYSAVETTGSHTEFFDKFNIRRNIQVIFKCMWSDLSHRDRMVQYAGESSPSFVRFINMVLNDTTFLLDESLDKLKMIHDIEAILSRETDLNNY</sequence>